<proteinExistence type="predicted"/>
<name>A0A0F9R6K3_9ZZZZ</name>
<sequence length="272" mass="31500">MTDNDNKKEIKSKKAMKALYSSIRESAHAVLGAASKSSTSFEYAYQKVQSEVSQSIIKSFNENLNFLEYVLDTNNFEFIREIPSNNYQKFNYAQLLPLIAECEKILGLLEEEPREITSQFKNKLSSLREQLEELQIPDLGIIKNMELSIEMFEKGNIFCSVLLASRVISYTINQFLIEKELVKENKNKKSKKSYIELISIDCINKGIIKKNEKQYQSNFLSYIKLARNLLTHELLFFPNNAESLGILSNSITLLDLYKRHNELLLKTKKEIK</sequence>
<reference evidence="1" key="1">
    <citation type="journal article" date="2015" name="Nature">
        <title>Complex archaea that bridge the gap between prokaryotes and eukaryotes.</title>
        <authorList>
            <person name="Spang A."/>
            <person name="Saw J.H."/>
            <person name="Jorgensen S.L."/>
            <person name="Zaremba-Niedzwiedzka K."/>
            <person name="Martijn J."/>
            <person name="Lind A.E."/>
            <person name="van Eijk R."/>
            <person name="Schleper C."/>
            <person name="Guy L."/>
            <person name="Ettema T.J."/>
        </authorList>
    </citation>
    <scope>NUCLEOTIDE SEQUENCE</scope>
</reference>
<dbReference type="AlphaFoldDB" id="A0A0F9R6K3"/>
<comment type="caution">
    <text evidence="1">The sequence shown here is derived from an EMBL/GenBank/DDBJ whole genome shotgun (WGS) entry which is preliminary data.</text>
</comment>
<gene>
    <name evidence="1" type="ORF">LCGC14_0930590</name>
</gene>
<organism evidence="1">
    <name type="scientific">marine sediment metagenome</name>
    <dbReference type="NCBI Taxonomy" id="412755"/>
    <lineage>
        <taxon>unclassified sequences</taxon>
        <taxon>metagenomes</taxon>
        <taxon>ecological metagenomes</taxon>
    </lineage>
</organism>
<protein>
    <submittedName>
        <fullName evidence="1">Uncharacterized protein</fullName>
    </submittedName>
</protein>
<dbReference type="EMBL" id="LAZR01003195">
    <property type="protein sequence ID" value="KKN20926.1"/>
    <property type="molecule type" value="Genomic_DNA"/>
</dbReference>
<accession>A0A0F9R6K3</accession>
<evidence type="ECO:0000313" key="1">
    <source>
        <dbReference type="EMBL" id="KKN20926.1"/>
    </source>
</evidence>